<evidence type="ECO:0000256" key="3">
    <source>
        <dbReference type="ARBA" id="ARBA00022692"/>
    </source>
</evidence>
<dbReference type="GO" id="GO:0051033">
    <property type="term" value="F:RNA transmembrane transporter activity"/>
    <property type="evidence" value="ECO:0007669"/>
    <property type="project" value="TreeGrafter"/>
</dbReference>
<keyword evidence="4" id="KW-0732">Signal</keyword>
<comment type="caution">
    <text evidence="9">The sequence shown here is derived from an EMBL/GenBank/DDBJ whole genome shotgun (WGS) entry which is preliminary data.</text>
</comment>
<proteinExistence type="inferred from homology"/>
<feature type="transmembrane region" description="Helical" evidence="8">
    <location>
        <begin position="358"/>
        <end position="380"/>
    </location>
</feature>
<dbReference type="PANTHER" id="PTHR12185">
    <property type="entry name" value="SID1 TRANSMEMBRANE FAMILY MEMEBER"/>
    <property type="match status" value="1"/>
</dbReference>
<feature type="transmembrane region" description="Helical" evidence="8">
    <location>
        <begin position="163"/>
        <end position="187"/>
    </location>
</feature>
<keyword evidence="7" id="KW-0325">Glycoprotein</keyword>
<feature type="transmembrane region" description="Helical" evidence="8">
    <location>
        <begin position="266"/>
        <end position="284"/>
    </location>
</feature>
<dbReference type="Pfam" id="PF13965">
    <property type="entry name" value="SID-1_RNA_chan"/>
    <property type="match status" value="1"/>
</dbReference>
<keyword evidence="6 8" id="KW-0472">Membrane</keyword>
<organism evidence="9 10">
    <name type="scientific">Intoshia linei</name>
    <dbReference type="NCBI Taxonomy" id="1819745"/>
    <lineage>
        <taxon>Eukaryota</taxon>
        <taxon>Metazoa</taxon>
        <taxon>Spiralia</taxon>
        <taxon>Lophotrochozoa</taxon>
        <taxon>Mesozoa</taxon>
        <taxon>Orthonectida</taxon>
        <taxon>Rhopaluridae</taxon>
        <taxon>Intoshia</taxon>
    </lineage>
</organism>
<sequence>MSQNLCYEHELTDIAEVAIVGMTQRNLTIDFSLMAIKDLTLQINKPINSTIKPTHPKNFLFEFTNETNQVIVKVISSDLGCCIMSIQPRNCPIYQGLDNINFQGFKQTIISKGAITVSKTDLPTFYVVFVMDAKAKSCGGSSVASDLKNINITIEETISIKTVIIAMLFPILLFGAFYFIATVSFYLHMNCFEGFKHGFRIKSRQTVSKQYLLKLSNSENSEDPTTSIMDTSTRKLEKYKKRAKQDVSVLDMTCKEKKKLVAKYRLYVWNLVIISIFYSLPVMQNVLTNLRIIKQTGSMDMCYYNYLCLHGLGSVISFNAIYSNLGYILLGLLYLMLTKLRQIRHKKCFDNLDFSDNGIPQFFSTFYCLGISLVMMGIMSSCYHSCPNISNFQFDTAYMFIISGIIIINLFEKRHADINAHSNKTYFGFALIITVSMLDVILKDTGIIMWIIFIILHILSYWYLSMQWYSRGTIKLSDVTINTAYKYRQLFIIERK</sequence>
<feature type="non-terminal residue" evidence="9">
    <location>
        <position position="496"/>
    </location>
</feature>
<comment type="similarity">
    <text evidence="2">Belongs to the SID1 family.</text>
</comment>
<evidence type="ECO:0000256" key="1">
    <source>
        <dbReference type="ARBA" id="ARBA00004141"/>
    </source>
</evidence>
<keyword evidence="10" id="KW-1185">Reference proteome</keyword>
<dbReference type="PANTHER" id="PTHR12185:SF14">
    <property type="entry name" value="CHOLESTEROL UPTAKE PROTEIN 1"/>
    <property type="match status" value="1"/>
</dbReference>
<dbReference type="InterPro" id="IPR025958">
    <property type="entry name" value="SID1_TM_fam"/>
</dbReference>
<dbReference type="GO" id="GO:0005886">
    <property type="term" value="C:plasma membrane"/>
    <property type="evidence" value="ECO:0007669"/>
    <property type="project" value="TreeGrafter"/>
</dbReference>
<evidence type="ECO:0000313" key="9">
    <source>
        <dbReference type="EMBL" id="OAF64223.1"/>
    </source>
</evidence>
<dbReference type="OrthoDB" id="416618at2759"/>
<protein>
    <submittedName>
        <fullName evidence="9">SID1 transmembrane family member 1</fullName>
    </submittedName>
</protein>
<gene>
    <name evidence="9" type="ORF">A3Q56_08072</name>
</gene>
<accession>A0A177AS67</accession>
<comment type="subcellular location">
    <subcellularLocation>
        <location evidence="1">Membrane</location>
        <topology evidence="1">Multi-pass membrane protein</topology>
    </subcellularLocation>
</comment>
<evidence type="ECO:0000313" key="10">
    <source>
        <dbReference type="Proteomes" id="UP000078046"/>
    </source>
</evidence>
<keyword evidence="5 8" id="KW-1133">Transmembrane helix</keyword>
<keyword evidence="3 8" id="KW-0812">Transmembrane</keyword>
<dbReference type="GO" id="GO:0005764">
    <property type="term" value="C:lysosome"/>
    <property type="evidence" value="ECO:0007669"/>
    <property type="project" value="TreeGrafter"/>
</dbReference>
<feature type="transmembrane region" description="Helical" evidence="8">
    <location>
        <begin position="304"/>
        <end position="337"/>
    </location>
</feature>
<evidence type="ECO:0000256" key="2">
    <source>
        <dbReference type="ARBA" id="ARBA00006618"/>
    </source>
</evidence>
<feature type="transmembrane region" description="Helical" evidence="8">
    <location>
        <begin position="423"/>
        <end position="441"/>
    </location>
</feature>
<evidence type="ECO:0000256" key="8">
    <source>
        <dbReference type="SAM" id="Phobius"/>
    </source>
</evidence>
<feature type="transmembrane region" description="Helical" evidence="8">
    <location>
        <begin position="447"/>
        <end position="464"/>
    </location>
</feature>
<name>A0A177AS67_9BILA</name>
<evidence type="ECO:0000256" key="7">
    <source>
        <dbReference type="ARBA" id="ARBA00023180"/>
    </source>
</evidence>
<dbReference type="GO" id="GO:0003725">
    <property type="term" value="F:double-stranded RNA binding"/>
    <property type="evidence" value="ECO:0007669"/>
    <property type="project" value="TreeGrafter"/>
</dbReference>
<dbReference type="AlphaFoldDB" id="A0A177AS67"/>
<evidence type="ECO:0000256" key="4">
    <source>
        <dbReference type="ARBA" id="ARBA00022729"/>
    </source>
</evidence>
<feature type="transmembrane region" description="Helical" evidence="8">
    <location>
        <begin position="392"/>
        <end position="411"/>
    </location>
</feature>
<evidence type="ECO:0000256" key="5">
    <source>
        <dbReference type="ARBA" id="ARBA00022989"/>
    </source>
</evidence>
<dbReference type="EMBL" id="LWCA01002014">
    <property type="protein sequence ID" value="OAF64223.1"/>
    <property type="molecule type" value="Genomic_DNA"/>
</dbReference>
<reference evidence="9 10" key="1">
    <citation type="submission" date="2016-04" db="EMBL/GenBank/DDBJ databases">
        <title>The genome of Intoshia linei affirms orthonectids as highly simplified spiralians.</title>
        <authorList>
            <person name="Mikhailov K.V."/>
            <person name="Slusarev G.S."/>
            <person name="Nikitin M.A."/>
            <person name="Logacheva M.D."/>
            <person name="Penin A."/>
            <person name="Aleoshin V."/>
            <person name="Panchin Y.V."/>
        </authorList>
    </citation>
    <scope>NUCLEOTIDE SEQUENCE [LARGE SCALE GENOMIC DNA]</scope>
    <source>
        <strain evidence="9">Intl2013</strain>
        <tissue evidence="9">Whole animal</tissue>
    </source>
</reference>
<evidence type="ECO:0000256" key="6">
    <source>
        <dbReference type="ARBA" id="ARBA00023136"/>
    </source>
</evidence>
<dbReference type="Proteomes" id="UP000078046">
    <property type="component" value="Unassembled WGS sequence"/>
</dbReference>